<evidence type="ECO:0000259" key="1">
    <source>
        <dbReference type="PROSITE" id="PS50181"/>
    </source>
</evidence>
<evidence type="ECO:0000313" key="2">
    <source>
        <dbReference type="EMBL" id="CAF1080542.1"/>
    </source>
</evidence>
<dbReference type="AlphaFoldDB" id="A0A814ML90"/>
<dbReference type="SUPFAM" id="SSF81383">
    <property type="entry name" value="F-box domain"/>
    <property type="match status" value="1"/>
</dbReference>
<gene>
    <name evidence="2" type="ORF">PYM288_LOCUS18650</name>
</gene>
<dbReference type="InterPro" id="IPR001810">
    <property type="entry name" value="F-box_dom"/>
</dbReference>
<protein>
    <recommendedName>
        <fullName evidence="1">F-box domain-containing protein</fullName>
    </recommendedName>
</protein>
<name>A0A814ML90_9BILA</name>
<dbReference type="PROSITE" id="PS50181">
    <property type="entry name" value="FBOX"/>
    <property type="match status" value="1"/>
</dbReference>
<organism evidence="2 3">
    <name type="scientific">Rotaria sordida</name>
    <dbReference type="NCBI Taxonomy" id="392033"/>
    <lineage>
        <taxon>Eukaryota</taxon>
        <taxon>Metazoa</taxon>
        <taxon>Spiralia</taxon>
        <taxon>Gnathifera</taxon>
        <taxon>Rotifera</taxon>
        <taxon>Eurotatoria</taxon>
        <taxon>Bdelloidea</taxon>
        <taxon>Philodinida</taxon>
        <taxon>Philodinidae</taxon>
        <taxon>Rotaria</taxon>
    </lineage>
</organism>
<comment type="caution">
    <text evidence="2">The sequence shown here is derived from an EMBL/GenBank/DDBJ whole genome shotgun (WGS) entry which is preliminary data.</text>
</comment>
<dbReference type="InterPro" id="IPR036047">
    <property type="entry name" value="F-box-like_dom_sf"/>
</dbReference>
<dbReference type="EMBL" id="CAJNOH010000582">
    <property type="protein sequence ID" value="CAF1080542.1"/>
    <property type="molecule type" value="Genomic_DNA"/>
</dbReference>
<sequence>MVHSPIQLNDLPDEILMMILKKLHNSDVLYSLIGVNKRFDKIVKDSIFTNNLILTTSFNSLYQFTDTIIDRFCLEILPKINTRIQWLSVESSSMERILLTTNYPNLHGLDRSYLIRLFKNQITSLVIYIKECEEPEDQVLLIGLFIFRPILSMFNNLRYLNFSVSSEEPQLSFCKSHPVPISSTLLELHVVVESMNNCLYLLSGCFDQLHTFYVTISHSNNGFRCPEIKNKRKLPNLKCFSFFYDSNSSINYDDVISLVQRMLNLEELSLFFISCFGPIIDGDTLETNIINHLTKLNKFTFNIRSIVFLKNLVNLPSNDEIKNTFKNFRNNQIISTVEYFSKMDQVHCHVYSYPYIWTSYFYITNHFADGLFKCVRRIYLTDERPFEHEFFLRIHNSFPFIEKLCLHNYEPQKNDNQQWSIIQYSHLTQLDLRDSHENYVEQFLINTKTYLLNNVSLHVNYNSLQKVTDNFKRDATRVNSLKIIALFLYNVFDFTNDIRNYFSHAKLH</sequence>
<reference evidence="2" key="1">
    <citation type="submission" date="2021-02" db="EMBL/GenBank/DDBJ databases">
        <authorList>
            <person name="Nowell W R."/>
        </authorList>
    </citation>
    <scope>NUCLEOTIDE SEQUENCE</scope>
</reference>
<accession>A0A814ML90</accession>
<dbReference type="Proteomes" id="UP000663854">
    <property type="component" value="Unassembled WGS sequence"/>
</dbReference>
<proteinExistence type="predicted"/>
<evidence type="ECO:0000313" key="3">
    <source>
        <dbReference type="Proteomes" id="UP000663854"/>
    </source>
</evidence>
<feature type="domain" description="F-box" evidence="1">
    <location>
        <begin position="5"/>
        <end position="52"/>
    </location>
</feature>